<dbReference type="Pfam" id="PF17389">
    <property type="entry name" value="Bac_rhamnosid6H"/>
    <property type="match status" value="1"/>
</dbReference>
<proteinExistence type="predicted"/>
<dbReference type="Gene3D" id="2.60.120.260">
    <property type="entry name" value="Galactose-binding domain-like"/>
    <property type="match status" value="2"/>
</dbReference>
<feature type="domain" description="Alpha-L-rhamnosidase six-hairpin glycosidase" evidence="7">
    <location>
        <begin position="441"/>
        <end position="788"/>
    </location>
</feature>
<feature type="domain" description="Bacterial alpha-L-rhamnosidase N-terminal" evidence="6">
    <location>
        <begin position="170"/>
        <end position="328"/>
    </location>
</feature>
<evidence type="ECO:0000313" key="9">
    <source>
        <dbReference type="EMBL" id="MBL7259209.1"/>
    </source>
</evidence>
<dbReference type="GO" id="GO:0016787">
    <property type="term" value="F:hydrolase activity"/>
    <property type="evidence" value="ECO:0007669"/>
    <property type="project" value="UniProtKB-KW"/>
</dbReference>
<feature type="region of interest" description="Disordered" evidence="4">
    <location>
        <begin position="92"/>
        <end position="123"/>
    </location>
</feature>
<organism evidence="9 10">
    <name type="scientific">Paractinoplanes lichenicola</name>
    <dbReference type="NCBI Taxonomy" id="2802976"/>
    <lineage>
        <taxon>Bacteria</taxon>
        <taxon>Bacillati</taxon>
        <taxon>Actinomycetota</taxon>
        <taxon>Actinomycetes</taxon>
        <taxon>Micromonosporales</taxon>
        <taxon>Micromonosporaceae</taxon>
        <taxon>Paractinoplanes</taxon>
    </lineage>
</organism>
<evidence type="ECO:0000313" key="10">
    <source>
        <dbReference type="Proteomes" id="UP000598996"/>
    </source>
</evidence>
<dbReference type="EC" id="3.2.1.40" evidence="2"/>
<dbReference type="Pfam" id="PF25788">
    <property type="entry name" value="Ig_Rha78A_N"/>
    <property type="match status" value="1"/>
</dbReference>
<accession>A0ABS1VXP3</accession>
<evidence type="ECO:0000259" key="6">
    <source>
        <dbReference type="Pfam" id="PF08531"/>
    </source>
</evidence>
<dbReference type="Gene3D" id="2.60.40.10">
    <property type="entry name" value="Immunoglobulins"/>
    <property type="match status" value="1"/>
</dbReference>
<dbReference type="Gene3D" id="1.50.10.10">
    <property type="match status" value="1"/>
</dbReference>
<evidence type="ECO:0000259" key="8">
    <source>
        <dbReference type="Pfam" id="PF17390"/>
    </source>
</evidence>
<dbReference type="InterPro" id="IPR013737">
    <property type="entry name" value="Bac_rhamnosid_N"/>
</dbReference>
<dbReference type="Pfam" id="PF08531">
    <property type="entry name" value="Bac_rhamnosid_N"/>
    <property type="match status" value="1"/>
</dbReference>
<comment type="caution">
    <text evidence="9">The sequence shown here is derived from an EMBL/GenBank/DDBJ whole genome shotgun (WGS) entry which is preliminary data.</text>
</comment>
<dbReference type="SUPFAM" id="SSF48208">
    <property type="entry name" value="Six-hairpin glycosidases"/>
    <property type="match status" value="1"/>
</dbReference>
<dbReference type="Proteomes" id="UP000598996">
    <property type="component" value="Unassembled WGS sequence"/>
</dbReference>
<feature type="domain" description="Alpha-L-rhamnosidase concanavalin-like" evidence="5">
    <location>
        <begin position="338"/>
        <end position="436"/>
    </location>
</feature>
<feature type="domain" description="Alpha-L-rhamnosidase C-terminal" evidence="8">
    <location>
        <begin position="790"/>
        <end position="862"/>
    </location>
</feature>
<evidence type="ECO:0000256" key="1">
    <source>
        <dbReference type="ARBA" id="ARBA00001445"/>
    </source>
</evidence>
<sequence length="959" mass="103305">MPDINAPQALRFEHHHGSMTGLGTPTPRLSWQVAQAPEGYRQTRYQLELTRGAETEVFETESADQVLVPWPAAPLKSREAATVRVRVAGPTGGAARGTAADASNSPAADASPSVAGSDGVSWSEWSEPATVEAGLLDPADWTARFVSPREIGAFGGPAPILTGALGLSGDVVKARLYITAHGLYEATINGHRVGDEVLTPGWTAYQHRLRYQTYDVTDLVTPGENRVEINLGNGWWRGYLGFRNQHSLYGDRLAALAQLEVETADGRVHTLATDGSWTAREGVIVVDDIYNGQRVDLGRELGAESPVDVIDADLSLLVAPDGPPVRVTDVLPAVEVFKSPSGKTLVDFGQNVVGWVRLRVRGGQKGNKVVIRHAEVLEDGELGVRPLRTARATDEWILDGREEVVLEPNFTFHGFRYAEVTGVDGLEAADVEAVVVGSDLRRTGWFESDHELLNRFHENVVWGMRGNFVDVPTDCPQRDERLGWTGDIQVFSPTASFLFDSAGFLTNWLADLAAEQQKDGSVPYVVPDVLRQPGPATAAWGDAATIVPWVIYQRTGDRGILERQLPSMRAWVDKMAALAGPGLLWAGGFQFGDWLDPTAPPADPFRAKADPDVIATAHLARSAEVVAQAALAVGDGDVAREYGDLAGRVRAAFAREYVTDGGRVLSDAPTAYALALQWALLPTEDQRKQAGQRLADLVRVAGFRISTGFVGTPLMTDALADAGEPELAYRLLLQTGVPSWLYPVTMGATTVWERWDSMLPDGSINPGEMTSFNHYALGAVADWLHRRVAGLAPAEPGYRSIEVRPLPTGQLTRAAARHLTPYGEASVAWTRDGGELSLTVVVPVGASATVHVPGSDEPITVAHGRHEWTVQDPYGQESARPAEPSIRQLMDHKPSWDKVVALAAEAGVATDEADLAERLERYLGAPATELAGAATAHGFIPGGDQLAARLQTLLSSENR</sequence>
<evidence type="ECO:0000259" key="5">
    <source>
        <dbReference type="Pfam" id="PF05592"/>
    </source>
</evidence>
<dbReference type="EMBL" id="JAENHO010000010">
    <property type="protein sequence ID" value="MBL7259209.1"/>
    <property type="molecule type" value="Genomic_DNA"/>
</dbReference>
<gene>
    <name evidence="9" type="ORF">JKJ07_33335</name>
</gene>
<dbReference type="InterPro" id="IPR012341">
    <property type="entry name" value="6hp_glycosidase-like_sf"/>
</dbReference>
<dbReference type="PANTHER" id="PTHR33307:SF6">
    <property type="entry name" value="ALPHA-RHAMNOSIDASE (EUROFUNG)-RELATED"/>
    <property type="match status" value="1"/>
</dbReference>
<name>A0ABS1VXP3_9ACTN</name>
<feature type="compositionally biased region" description="Low complexity" evidence="4">
    <location>
        <begin position="96"/>
        <end position="119"/>
    </location>
</feature>
<dbReference type="PIRSF" id="PIRSF010631">
    <property type="entry name" value="A-rhamnsds"/>
    <property type="match status" value="1"/>
</dbReference>
<dbReference type="Pfam" id="PF05592">
    <property type="entry name" value="Bac_rhamnosid"/>
    <property type="match status" value="1"/>
</dbReference>
<dbReference type="InterPro" id="IPR016007">
    <property type="entry name" value="Alpha_rhamnosid"/>
</dbReference>
<evidence type="ECO:0000256" key="4">
    <source>
        <dbReference type="SAM" id="MobiDB-lite"/>
    </source>
</evidence>
<dbReference type="InterPro" id="IPR008902">
    <property type="entry name" value="Rhamnosid_concanavalin"/>
</dbReference>
<dbReference type="PANTHER" id="PTHR33307">
    <property type="entry name" value="ALPHA-RHAMNOSIDASE (EUROFUNG)"/>
    <property type="match status" value="1"/>
</dbReference>
<dbReference type="InterPro" id="IPR013783">
    <property type="entry name" value="Ig-like_fold"/>
</dbReference>
<keyword evidence="3 9" id="KW-0378">Hydrolase</keyword>
<dbReference type="Pfam" id="PF17390">
    <property type="entry name" value="Bac_rhamnosid_C"/>
    <property type="match status" value="1"/>
</dbReference>
<dbReference type="InterPro" id="IPR035398">
    <property type="entry name" value="Bac_rhamnosid_C"/>
</dbReference>
<comment type="catalytic activity">
    <reaction evidence="1">
        <text>Hydrolysis of terminal non-reducing alpha-L-rhamnose residues in alpha-L-rhamnosides.</text>
        <dbReference type="EC" id="3.2.1.40"/>
    </reaction>
</comment>
<evidence type="ECO:0000256" key="2">
    <source>
        <dbReference type="ARBA" id="ARBA00012652"/>
    </source>
</evidence>
<keyword evidence="10" id="KW-1185">Reference proteome</keyword>
<protein>
    <recommendedName>
        <fullName evidence="2">alpha-L-rhamnosidase</fullName>
        <ecNumber evidence="2">3.2.1.40</ecNumber>
    </recommendedName>
</protein>
<dbReference type="Gene3D" id="2.60.420.10">
    <property type="entry name" value="Maltose phosphorylase, domain 3"/>
    <property type="match status" value="1"/>
</dbReference>
<evidence type="ECO:0000256" key="3">
    <source>
        <dbReference type="ARBA" id="ARBA00022801"/>
    </source>
</evidence>
<dbReference type="InterPro" id="IPR008928">
    <property type="entry name" value="6-hairpin_glycosidase_sf"/>
</dbReference>
<evidence type="ECO:0000259" key="7">
    <source>
        <dbReference type="Pfam" id="PF17389"/>
    </source>
</evidence>
<dbReference type="InterPro" id="IPR035396">
    <property type="entry name" value="Bac_rhamnosid6H"/>
</dbReference>
<reference evidence="9 10" key="1">
    <citation type="submission" date="2021-01" db="EMBL/GenBank/DDBJ databases">
        <title>Actinoplanes sp. nov. LDG1-01 isolated from lichen.</title>
        <authorList>
            <person name="Saeng-In P."/>
            <person name="Phongsopitanun W."/>
            <person name="Kanchanasin P."/>
            <person name="Yuki M."/>
            <person name="Kudo T."/>
            <person name="Ohkuma M."/>
            <person name="Tanasupawat S."/>
        </authorList>
    </citation>
    <scope>NUCLEOTIDE SEQUENCE [LARGE SCALE GENOMIC DNA]</scope>
    <source>
        <strain evidence="9 10">LDG1-01</strain>
    </source>
</reference>